<comment type="similarity">
    <text evidence="2">Belongs to the FAD-binding oxidoreductase/transferase type 4 family.</text>
</comment>
<organism evidence="6 7">
    <name type="scientific">Kordiimonas sediminis</name>
    <dbReference type="NCBI Taxonomy" id="1735581"/>
    <lineage>
        <taxon>Bacteria</taxon>
        <taxon>Pseudomonadati</taxon>
        <taxon>Pseudomonadota</taxon>
        <taxon>Alphaproteobacteria</taxon>
        <taxon>Kordiimonadales</taxon>
        <taxon>Kordiimonadaceae</taxon>
        <taxon>Kordiimonas</taxon>
    </lineage>
</organism>
<dbReference type="Proteomes" id="UP000630923">
    <property type="component" value="Unassembled WGS sequence"/>
</dbReference>
<dbReference type="InterPro" id="IPR016169">
    <property type="entry name" value="FAD-bd_PCMH_sub2"/>
</dbReference>
<dbReference type="Gene3D" id="3.30.465.10">
    <property type="match status" value="1"/>
</dbReference>
<dbReference type="SUPFAM" id="SSF56176">
    <property type="entry name" value="FAD-binding/transporter-associated domain-like"/>
    <property type="match status" value="1"/>
</dbReference>
<dbReference type="PANTHER" id="PTHR43716">
    <property type="entry name" value="D-2-HYDROXYGLUTARATE DEHYDROGENASE, MITOCHONDRIAL"/>
    <property type="match status" value="1"/>
</dbReference>
<reference evidence="6" key="2">
    <citation type="submission" date="2020-09" db="EMBL/GenBank/DDBJ databases">
        <authorList>
            <person name="Sun Q."/>
            <person name="Kim S."/>
        </authorList>
    </citation>
    <scope>NUCLEOTIDE SEQUENCE</scope>
    <source>
        <strain evidence="6">KCTC 42590</strain>
    </source>
</reference>
<dbReference type="GO" id="GO:0003824">
    <property type="term" value="F:catalytic activity"/>
    <property type="evidence" value="ECO:0007669"/>
    <property type="project" value="InterPro"/>
</dbReference>
<evidence type="ECO:0000259" key="5">
    <source>
        <dbReference type="PROSITE" id="PS51387"/>
    </source>
</evidence>
<dbReference type="InterPro" id="IPR051264">
    <property type="entry name" value="FAD-oxidored/transferase_4"/>
</dbReference>
<dbReference type="InterPro" id="IPR016171">
    <property type="entry name" value="Vanillyl_alc_oxidase_C-sub2"/>
</dbReference>
<protein>
    <submittedName>
        <fullName evidence="6">D-2-hydroxyacid dehydrogenase</fullName>
    </submittedName>
</protein>
<evidence type="ECO:0000256" key="4">
    <source>
        <dbReference type="ARBA" id="ARBA00022827"/>
    </source>
</evidence>
<dbReference type="Gene3D" id="3.30.70.2740">
    <property type="match status" value="1"/>
</dbReference>
<dbReference type="InterPro" id="IPR016166">
    <property type="entry name" value="FAD-bd_PCMH"/>
</dbReference>
<dbReference type="Pfam" id="PF02913">
    <property type="entry name" value="FAD-oxidase_C"/>
    <property type="match status" value="1"/>
</dbReference>
<evidence type="ECO:0000313" key="6">
    <source>
        <dbReference type="EMBL" id="GHF26601.1"/>
    </source>
</evidence>
<dbReference type="InterPro" id="IPR004113">
    <property type="entry name" value="FAD-bd_oxidored_4_C"/>
</dbReference>
<dbReference type="GO" id="GO:0071949">
    <property type="term" value="F:FAD binding"/>
    <property type="evidence" value="ECO:0007669"/>
    <property type="project" value="InterPro"/>
</dbReference>
<dbReference type="SUPFAM" id="SSF55103">
    <property type="entry name" value="FAD-linked oxidases, C-terminal domain"/>
    <property type="match status" value="1"/>
</dbReference>
<dbReference type="Pfam" id="PF01565">
    <property type="entry name" value="FAD_binding_4"/>
    <property type="match status" value="1"/>
</dbReference>
<dbReference type="FunFam" id="1.10.45.10:FF:000001">
    <property type="entry name" value="D-lactate dehydrogenase mitochondrial"/>
    <property type="match status" value="1"/>
</dbReference>
<dbReference type="AlphaFoldDB" id="A0A919E9A1"/>
<dbReference type="InterPro" id="IPR006094">
    <property type="entry name" value="Oxid_FAD_bind_N"/>
</dbReference>
<dbReference type="Gene3D" id="1.10.45.10">
    <property type="entry name" value="Vanillyl-alcohol Oxidase, Chain A, domain 4"/>
    <property type="match status" value="1"/>
</dbReference>
<evidence type="ECO:0000256" key="3">
    <source>
        <dbReference type="ARBA" id="ARBA00022630"/>
    </source>
</evidence>
<keyword evidence="7" id="KW-1185">Reference proteome</keyword>
<dbReference type="GO" id="GO:0022904">
    <property type="term" value="P:respiratory electron transport chain"/>
    <property type="evidence" value="ECO:0007669"/>
    <property type="project" value="TreeGrafter"/>
</dbReference>
<proteinExistence type="inferred from homology"/>
<dbReference type="RefSeq" id="WP_191252927.1">
    <property type="nucleotide sequence ID" value="NZ_BNCI01000002.1"/>
</dbReference>
<comment type="cofactor">
    <cofactor evidence="1">
        <name>FAD</name>
        <dbReference type="ChEBI" id="CHEBI:57692"/>
    </cofactor>
</comment>
<dbReference type="PROSITE" id="PS51387">
    <property type="entry name" value="FAD_PCMH"/>
    <property type="match status" value="1"/>
</dbReference>
<evidence type="ECO:0000256" key="2">
    <source>
        <dbReference type="ARBA" id="ARBA00008000"/>
    </source>
</evidence>
<dbReference type="InterPro" id="IPR036318">
    <property type="entry name" value="FAD-bd_PCMH-like_sf"/>
</dbReference>
<evidence type="ECO:0000313" key="7">
    <source>
        <dbReference type="Proteomes" id="UP000630923"/>
    </source>
</evidence>
<dbReference type="Gene3D" id="3.30.43.10">
    <property type="entry name" value="Uridine Diphospho-n-acetylenolpyruvylglucosamine Reductase, domain 2"/>
    <property type="match status" value="1"/>
</dbReference>
<dbReference type="EMBL" id="BNCI01000002">
    <property type="protein sequence ID" value="GHF26601.1"/>
    <property type="molecule type" value="Genomic_DNA"/>
</dbReference>
<name>A0A919E9A1_9PROT</name>
<dbReference type="InterPro" id="IPR016164">
    <property type="entry name" value="FAD-linked_Oxase-like_C"/>
</dbReference>
<dbReference type="PANTHER" id="PTHR43716:SF2">
    <property type="entry name" value="BLL6224 PROTEIN"/>
    <property type="match status" value="1"/>
</dbReference>
<evidence type="ECO:0000256" key="1">
    <source>
        <dbReference type="ARBA" id="ARBA00001974"/>
    </source>
</evidence>
<dbReference type="Gene3D" id="3.30.70.2190">
    <property type="match status" value="1"/>
</dbReference>
<gene>
    <name evidence="6" type="ORF">GCM10017044_22000</name>
</gene>
<keyword evidence="4" id="KW-0274">FAD</keyword>
<comment type="caution">
    <text evidence="6">The sequence shown here is derived from an EMBL/GenBank/DDBJ whole genome shotgun (WGS) entry which is preliminary data.</text>
</comment>
<reference evidence="6" key="1">
    <citation type="journal article" date="2014" name="Int. J. Syst. Evol. Microbiol.">
        <title>Complete genome sequence of Corynebacterium casei LMG S-19264T (=DSM 44701T), isolated from a smear-ripened cheese.</title>
        <authorList>
            <consortium name="US DOE Joint Genome Institute (JGI-PGF)"/>
            <person name="Walter F."/>
            <person name="Albersmeier A."/>
            <person name="Kalinowski J."/>
            <person name="Ruckert C."/>
        </authorList>
    </citation>
    <scope>NUCLEOTIDE SEQUENCE</scope>
    <source>
        <strain evidence="6">KCTC 42590</strain>
    </source>
</reference>
<feature type="domain" description="FAD-binding PCMH-type" evidence="5">
    <location>
        <begin position="37"/>
        <end position="219"/>
    </location>
</feature>
<sequence>MIEKSHIDHLVSLLGPECATTDQDRIAPLLREWRDKYFGHTQLLLTPNSAEQLSDALRYCNAHGVAVVPQGGNTGLVGAGLPGLANRDEVLISTQRMNKVLDVCPNDYSITVEAGVTIKEIQQSAETADRLFPLSLASEGSCTAGGTIATNAGGVHVIRYGSMQALTMGVEAVLADGTIYSDLSPLRKDNTGYKLSSLFAGSEGTLGIITKATLKLYPPERHRITTWIAIDDINSALNILEKLRDVTADRVSVFEIMPHSGLELVLRHIPSTLPPFPGKEFPWYILAEIGSSIHDPVLEETVEDCLSNMISNNQIADGIIAQSEQQRLELWKLRESLSEAQKHEGGSIKHDISVPVSQVPEFVKTVAPEIEQRWTGSRVIPFGHLGDGNLHFNVMQPSTMDKQAFLANWEEMNRFVHDRVTDFSGSISAEHGIGSMKAQELKRLKPASSLHAMQMIKKALDPNNILNPGALFTRD</sequence>
<accession>A0A919E9A1</accession>
<keyword evidence="3" id="KW-0285">Flavoprotein</keyword>
<dbReference type="InterPro" id="IPR016167">
    <property type="entry name" value="FAD-bd_PCMH_sub1"/>
</dbReference>